<dbReference type="InterPro" id="IPR027417">
    <property type="entry name" value="P-loop_NTPase"/>
</dbReference>
<evidence type="ECO:0000256" key="13">
    <source>
        <dbReference type="ARBA" id="ARBA00030866"/>
    </source>
</evidence>
<proteinExistence type="inferred from homology"/>
<dbReference type="PANTHER" id="PTHR43134">
    <property type="entry name" value="SIGNAL RECOGNITION PARTICLE RECEPTOR SUBUNIT ALPHA"/>
    <property type="match status" value="1"/>
</dbReference>
<keyword evidence="5" id="KW-1003">Cell membrane</keyword>
<keyword evidence="10" id="KW-0472">Membrane</keyword>
<dbReference type="AlphaFoldDB" id="A0A0V8JDH8"/>
<evidence type="ECO:0000256" key="4">
    <source>
        <dbReference type="ARBA" id="ARBA00022448"/>
    </source>
</evidence>
<comment type="caution">
    <text evidence="15">The sequence shown here is derived from an EMBL/GenBank/DDBJ whole genome shotgun (WGS) entry which is preliminary data.</text>
</comment>
<dbReference type="FunFam" id="3.40.50.300:FF:000695">
    <property type="entry name" value="Flagellar biosynthesis regulator FlhF"/>
    <property type="match status" value="1"/>
</dbReference>
<dbReference type="EMBL" id="LNQN01000001">
    <property type="protein sequence ID" value="KSU85086.1"/>
    <property type="molecule type" value="Genomic_DNA"/>
</dbReference>
<dbReference type="GO" id="GO:0005525">
    <property type="term" value="F:GTP binding"/>
    <property type="evidence" value="ECO:0007669"/>
    <property type="project" value="UniProtKB-KW"/>
</dbReference>
<gene>
    <name evidence="15" type="ORF">AS030_06070</name>
</gene>
<dbReference type="GO" id="GO:0005886">
    <property type="term" value="C:plasma membrane"/>
    <property type="evidence" value="ECO:0007669"/>
    <property type="project" value="UniProtKB-SubCell"/>
</dbReference>
<evidence type="ECO:0000256" key="8">
    <source>
        <dbReference type="ARBA" id="ARBA00022927"/>
    </source>
</evidence>
<comment type="similarity">
    <text evidence="2">Belongs to the GTP-binding SRP family.</text>
</comment>
<dbReference type="SUPFAM" id="SSF52540">
    <property type="entry name" value="P-loop containing nucleoside triphosphate hydrolases"/>
    <property type="match status" value="1"/>
</dbReference>
<dbReference type="GO" id="GO:0005047">
    <property type="term" value="F:signal recognition particle binding"/>
    <property type="evidence" value="ECO:0007669"/>
    <property type="project" value="TreeGrafter"/>
</dbReference>
<evidence type="ECO:0000256" key="7">
    <source>
        <dbReference type="ARBA" id="ARBA00022795"/>
    </source>
</evidence>
<dbReference type="InterPro" id="IPR047040">
    <property type="entry name" value="FlhF__GTPase_dom"/>
</dbReference>
<dbReference type="Gene3D" id="3.40.50.300">
    <property type="entry name" value="P-loop containing nucleotide triphosphate hydrolases"/>
    <property type="match status" value="1"/>
</dbReference>
<evidence type="ECO:0000256" key="9">
    <source>
        <dbReference type="ARBA" id="ARBA00023134"/>
    </source>
</evidence>
<dbReference type="PANTHER" id="PTHR43134:SF3">
    <property type="entry name" value="FLAGELLAR BIOSYNTHESIS PROTEIN FLHF"/>
    <property type="match status" value="1"/>
</dbReference>
<dbReference type="OrthoDB" id="9778554at2"/>
<evidence type="ECO:0000256" key="3">
    <source>
        <dbReference type="ARBA" id="ARBA00014919"/>
    </source>
</evidence>
<comment type="subcellular location">
    <subcellularLocation>
        <location evidence="1">Cell membrane</location>
        <topology evidence="1">Peripheral membrane protein</topology>
        <orientation evidence="1">Cytoplasmic side</orientation>
    </subcellularLocation>
</comment>
<organism evidence="15 16">
    <name type="scientific">Fictibacillus enclensis</name>
    <dbReference type="NCBI Taxonomy" id="1017270"/>
    <lineage>
        <taxon>Bacteria</taxon>
        <taxon>Bacillati</taxon>
        <taxon>Bacillota</taxon>
        <taxon>Bacilli</taxon>
        <taxon>Bacillales</taxon>
        <taxon>Fictibacillaceae</taxon>
        <taxon>Fictibacillus</taxon>
    </lineage>
</organism>
<dbReference type="GO" id="GO:0006614">
    <property type="term" value="P:SRP-dependent cotranslational protein targeting to membrane"/>
    <property type="evidence" value="ECO:0007669"/>
    <property type="project" value="InterPro"/>
</dbReference>
<dbReference type="Pfam" id="PF00448">
    <property type="entry name" value="SRP54"/>
    <property type="match status" value="1"/>
</dbReference>
<keyword evidence="8" id="KW-0653">Protein transport</keyword>
<sequence>MKVKKYIAPTMQEAMGKIRNDLGSEAFILQSRQVRTGGFFGFFIKQSVEVIALLDVEEGAESARKAEKAQSSSLVEKSMIKEDIPSWQSYFNDQGVSHLLIEEIIADMQGTAKNGDTKRWLEQWLLGRASTPSSPGSLYDTQFLTVVGPTGVGKTTTLAKLAAKAKLEDGKSVAFITLDTYRIGAVEQLKTYAEILKMPLKVVYNTEDYEKAKQELSSYDLVLTDTAGRNFLNPESMDELGGLLQDQMDHTKYLVLSLTSKYEDLKHVIQHFSRTGVNRLILTKKDETASLGALINILLIENTIPLYITNGQNVPDDISTVTPKAIVSMFLQQKRDA</sequence>
<dbReference type="InterPro" id="IPR000897">
    <property type="entry name" value="SRP54_GTPase_dom"/>
</dbReference>
<reference evidence="15 16" key="1">
    <citation type="journal article" date="2014" name="Antonie Van Leeuwenhoek">
        <title>Fictibacillus enclensis sp. nov., isolated from marine sediment.</title>
        <authorList>
            <person name="Dastager S.G."/>
            <person name="Mawlankar R."/>
            <person name="Srinivasan K."/>
            <person name="Tang S.K."/>
            <person name="Lee J.C."/>
            <person name="Ramana V.V."/>
            <person name="Shouche Y.S."/>
        </authorList>
    </citation>
    <scope>NUCLEOTIDE SEQUENCE [LARGE SCALE GENOMIC DNA]</scope>
    <source>
        <strain evidence="15 16">NIO-1003</strain>
    </source>
</reference>
<keyword evidence="4" id="KW-0813">Transport</keyword>
<dbReference type="SMART" id="SM00962">
    <property type="entry name" value="SRP54"/>
    <property type="match status" value="1"/>
</dbReference>
<dbReference type="CDD" id="cd17873">
    <property type="entry name" value="FlhF"/>
    <property type="match status" value="1"/>
</dbReference>
<keyword evidence="7" id="KW-1005">Bacterial flagellum biogenesis</keyword>
<name>A0A0V8JDH8_9BACL</name>
<evidence type="ECO:0000256" key="1">
    <source>
        <dbReference type="ARBA" id="ARBA00004413"/>
    </source>
</evidence>
<evidence type="ECO:0000313" key="15">
    <source>
        <dbReference type="EMBL" id="KSU85086.1"/>
    </source>
</evidence>
<evidence type="ECO:0000256" key="10">
    <source>
        <dbReference type="ARBA" id="ARBA00023136"/>
    </source>
</evidence>
<evidence type="ECO:0000259" key="14">
    <source>
        <dbReference type="SMART" id="SM00962"/>
    </source>
</evidence>
<dbReference type="Gene3D" id="1.20.120.1380">
    <property type="entry name" value="Flagellar FlhF biosynthesis protein, N domain"/>
    <property type="match status" value="1"/>
</dbReference>
<keyword evidence="6" id="KW-0547">Nucleotide-binding</keyword>
<evidence type="ECO:0000256" key="5">
    <source>
        <dbReference type="ARBA" id="ARBA00022475"/>
    </source>
</evidence>
<dbReference type="GO" id="GO:0003924">
    <property type="term" value="F:GTPase activity"/>
    <property type="evidence" value="ECO:0007669"/>
    <property type="project" value="InterPro"/>
</dbReference>
<dbReference type="GO" id="GO:0015031">
    <property type="term" value="P:protein transport"/>
    <property type="evidence" value="ECO:0007669"/>
    <property type="project" value="UniProtKB-KW"/>
</dbReference>
<evidence type="ECO:0000256" key="11">
    <source>
        <dbReference type="ARBA" id="ARBA00023225"/>
    </source>
</evidence>
<protein>
    <recommendedName>
        <fullName evidence="3">Flagellar biosynthesis protein FlhF</fullName>
    </recommendedName>
    <alternativeName>
        <fullName evidence="13">Flagella-associated GTP-binding protein</fullName>
    </alternativeName>
</protein>
<evidence type="ECO:0000256" key="2">
    <source>
        <dbReference type="ARBA" id="ARBA00008531"/>
    </source>
</evidence>
<keyword evidence="16" id="KW-1185">Reference proteome</keyword>
<feature type="domain" description="SRP54-type proteins GTP-binding" evidence="14">
    <location>
        <begin position="141"/>
        <end position="332"/>
    </location>
</feature>
<keyword evidence="9" id="KW-0342">GTP-binding</keyword>
<evidence type="ECO:0000313" key="16">
    <source>
        <dbReference type="Proteomes" id="UP000054099"/>
    </source>
</evidence>
<dbReference type="GO" id="GO:0044781">
    <property type="term" value="P:bacterial-type flagellum organization"/>
    <property type="evidence" value="ECO:0007669"/>
    <property type="project" value="UniProtKB-KW"/>
</dbReference>
<evidence type="ECO:0000256" key="12">
    <source>
        <dbReference type="ARBA" id="ARBA00025337"/>
    </source>
</evidence>
<comment type="function">
    <text evidence="12">Necessary for flagellar biosynthesis. May be involved in translocation of the flagellum.</text>
</comment>
<accession>A0A0V8JDH8</accession>
<dbReference type="Proteomes" id="UP000054099">
    <property type="component" value="Unassembled WGS sequence"/>
</dbReference>
<evidence type="ECO:0000256" key="6">
    <source>
        <dbReference type="ARBA" id="ARBA00022741"/>
    </source>
</evidence>
<keyword evidence="11" id="KW-1006">Bacterial flagellum protein export</keyword>
<dbReference type="RefSeq" id="WP_061969461.1">
    <property type="nucleotide sequence ID" value="NZ_FMAV01000001.1"/>
</dbReference>